<name>A0ABR1G5H4_AURAN</name>
<evidence type="ECO:0000256" key="1">
    <source>
        <dbReference type="SAM" id="MobiDB-lite"/>
    </source>
</evidence>
<protein>
    <recommendedName>
        <fullName evidence="5">TLC domain-containing protein</fullName>
    </recommendedName>
</protein>
<accession>A0ABR1G5H4</accession>
<feature type="transmembrane region" description="Helical" evidence="2">
    <location>
        <begin position="69"/>
        <end position="89"/>
    </location>
</feature>
<dbReference type="Proteomes" id="UP001363151">
    <property type="component" value="Unassembled WGS sequence"/>
</dbReference>
<evidence type="ECO:0008006" key="5">
    <source>
        <dbReference type="Google" id="ProtNLM"/>
    </source>
</evidence>
<feature type="transmembrane region" description="Helical" evidence="2">
    <location>
        <begin position="219"/>
        <end position="241"/>
    </location>
</feature>
<feature type="region of interest" description="Disordered" evidence="1">
    <location>
        <begin position="303"/>
        <end position="324"/>
    </location>
</feature>
<evidence type="ECO:0000313" key="3">
    <source>
        <dbReference type="EMBL" id="KAK7248561.1"/>
    </source>
</evidence>
<evidence type="ECO:0000256" key="2">
    <source>
        <dbReference type="SAM" id="Phobius"/>
    </source>
</evidence>
<keyword evidence="4" id="KW-1185">Reference proteome</keyword>
<sequence>MLAQKLQAQVRRVFGAKLKASSGDAPSEDDESAAIADASHRGDDLERCCEFRLAADDERRFERLLRRRVALFYWLLLVALRLFESSLYVTSGVGSHVSGAAWTAFFVAASTAAATASPVTRAYCLARAHYALYAYLLTNHSLRLIRNATLDDAEREAEVARVASYLHHPLNYVVVLCHGVCLSLIFSRNVGFQVLYVCTNAGLSVAVGRAAGANALDHYLAPLLAWAASAAAGNAFIFAVLKPTWVKAQRAGNPALERRVDELSREKARVAWEWQLDVARLDRAPEPGAVALPDAPDGTFLPKDAGGVALEGSPESLGDVDLGF</sequence>
<keyword evidence="2" id="KW-0472">Membrane</keyword>
<organism evidence="3 4">
    <name type="scientific">Aureococcus anophagefferens</name>
    <name type="common">Harmful bloom alga</name>
    <dbReference type="NCBI Taxonomy" id="44056"/>
    <lineage>
        <taxon>Eukaryota</taxon>
        <taxon>Sar</taxon>
        <taxon>Stramenopiles</taxon>
        <taxon>Ochrophyta</taxon>
        <taxon>Pelagophyceae</taxon>
        <taxon>Pelagomonadales</taxon>
        <taxon>Pelagomonadaceae</taxon>
        <taxon>Aureococcus</taxon>
    </lineage>
</organism>
<keyword evidence="2" id="KW-1133">Transmembrane helix</keyword>
<comment type="caution">
    <text evidence="3">The sequence shown here is derived from an EMBL/GenBank/DDBJ whole genome shotgun (WGS) entry which is preliminary data.</text>
</comment>
<reference evidence="3 4" key="1">
    <citation type="submission" date="2024-03" db="EMBL/GenBank/DDBJ databases">
        <title>Aureococcus anophagefferens CCMP1851 and Kratosvirus quantuckense: Draft genome of a second virus-susceptible host strain in the model system.</title>
        <authorList>
            <person name="Chase E."/>
            <person name="Truchon A.R."/>
            <person name="Schepens W."/>
            <person name="Wilhelm S.W."/>
        </authorList>
    </citation>
    <scope>NUCLEOTIDE SEQUENCE [LARGE SCALE GENOMIC DNA]</scope>
    <source>
        <strain evidence="3 4">CCMP1851</strain>
    </source>
</reference>
<keyword evidence="2" id="KW-0812">Transmembrane</keyword>
<gene>
    <name evidence="3" type="ORF">SO694_00161028</name>
</gene>
<evidence type="ECO:0000313" key="4">
    <source>
        <dbReference type="Proteomes" id="UP001363151"/>
    </source>
</evidence>
<dbReference type="EMBL" id="JBBJCI010000093">
    <property type="protein sequence ID" value="KAK7248561.1"/>
    <property type="molecule type" value="Genomic_DNA"/>
</dbReference>
<proteinExistence type="predicted"/>
<feature type="transmembrane region" description="Helical" evidence="2">
    <location>
        <begin position="170"/>
        <end position="187"/>
    </location>
</feature>